<comment type="caution">
    <text evidence="12">The sequence shown here is derived from an EMBL/GenBank/DDBJ whole genome shotgun (WGS) entry which is preliminary data.</text>
</comment>
<feature type="compositionally biased region" description="Basic and acidic residues" evidence="11">
    <location>
        <begin position="36"/>
        <end position="56"/>
    </location>
</feature>
<keyword evidence="6" id="KW-0969">Cilium</keyword>
<dbReference type="InterPro" id="IPR042618">
    <property type="entry name" value="IQCG"/>
</dbReference>
<evidence type="ECO:0000313" key="12">
    <source>
        <dbReference type="EMBL" id="CAB3248711.1"/>
    </source>
</evidence>
<gene>
    <name evidence="12" type="ORF">APLA_LOCUS12490</name>
</gene>
<evidence type="ECO:0000256" key="9">
    <source>
        <dbReference type="ARBA" id="ARBA00032183"/>
    </source>
</evidence>
<keyword evidence="4" id="KW-0963">Cytoplasm</keyword>
<organism evidence="12 13">
    <name type="scientific">Arctia plantaginis</name>
    <name type="common">Wood tiger moth</name>
    <name type="synonym">Phalaena plantaginis</name>
    <dbReference type="NCBI Taxonomy" id="874455"/>
    <lineage>
        <taxon>Eukaryota</taxon>
        <taxon>Metazoa</taxon>
        <taxon>Ecdysozoa</taxon>
        <taxon>Arthropoda</taxon>
        <taxon>Hexapoda</taxon>
        <taxon>Insecta</taxon>
        <taxon>Pterygota</taxon>
        <taxon>Neoptera</taxon>
        <taxon>Endopterygota</taxon>
        <taxon>Lepidoptera</taxon>
        <taxon>Glossata</taxon>
        <taxon>Ditrysia</taxon>
        <taxon>Noctuoidea</taxon>
        <taxon>Erebidae</taxon>
        <taxon>Arctiinae</taxon>
        <taxon>Arctia</taxon>
    </lineage>
</organism>
<evidence type="ECO:0000256" key="11">
    <source>
        <dbReference type="SAM" id="MobiDB-lite"/>
    </source>
</evidence>
<dbReference type="PANTHER" id="PTHR14871">
    <property type="entry name" value="DYNEIN REGULATORY COMPLEX PROTEIN 9"/>
    <property type="match status" value="1"/>
</dbReference>
<dbReference type="GO" id="GO:0005737">
    <property type="term" value="C:cytoplasm"/>
    <property type="evidence" value="ECO:0007669"/>
    <property type="project" value="TreeGrafter"/>
</dbReference>
<evidence type="ECO:0000256" key="10">
    <source>
        <dbReference type="SAM" id="Coils"/>
    </source>
</evidence>
<dbReference type="GO" id="GO:0031514">
    <property type="term" value="C:motile cilium"/>
    <property type="evidence" value="ECO:0007669"/>
    <property type="project" value="TreeGrafter"/>
</dbReference>
<evidence type="ECO:0000256" key="1">
    <source>
        <dbReference type="ARBA" id="ARBA00004611"/>
    </source>
</evidence>
<evidence type="ECO:0000256" key="8">
    <source>
        <dbReference type="ARBA" id="ARBA00023273"/>
    </source>
</evidence>
<keyword evidence="7" id="KW-0206">Cytoskeleton</keyword>
<protein>
    <recommendedName>
        <fullName evidence="3">Dynein regulatory complex protein 9</fullName>
    </recommendedName>
    <alternativeName>
        <fullName evidence="9">IQ domain-containing protein G</fullName>
    </alternativeName>
</protein>
<dbReference type="AlphaFoldDB" id="A0A8S1ASC5"/>
<reference evidence="12 13" key="1">
    <citation type="submission" date="2020-04" db="EMBL/GenBank/DDBJ databases">
        <authorList>
            <person name="Wallbank WR R."/>
            <person name="Pardo Diaz C."/>
            <person name="Kozak K."/>
            <person name="Martin S."/>
            <person name="Jiggins C."/>
            <person name="Moest M."/>
            <person name="Warren A I."/>
            <person name="Byers J.R.P. K."/>
            <person name="Montejo-Kovacevich G."/>
            <person name="Yen C E."/>
        </authorList>
    </citation>
    <scope>NUCLEOTIDE SEQUENCE [LARGE SCALE GENOMIC DNA]</scope>
</reference>
<comment type="subcellular location">
    <subcellularLocation>
        <location evidence="1">Cytoplasm</location>
        <location evidence="1">Cytoskeleton</location>
        <location evidence="1">Flagellum axoneme</location>
    </subcellularLocation>
</comment>
<dbReference type="CDD" id="cd23766">
    <property type="entry name" value="IQCG"/>
    <property type="match status" value="1"/>
</dbReference>
<evidence type="ECO:0000256" key="7">
    <source>
        <dbReference type="ARBA" id="ARBA00023212"/>
    </source>
</evidence>
<feature type="region of interest" description="Disordered" evidence="11">
    <location>
        <begin position="414"/>
        <end position="434"/>
    </location>
</feature>
<feature type="compositionally biased region" description="Basic residues" evidence="11">
    <location>
        <begin position="419"/>
        <end position="434"/>
    </location>
</feature>
<accession>A0A8S1ASC5</accession>
<dbReference type="Pfam" id="PF00612">
    <property type="entry name" value="IQ"/>
    <property type="match status" value="1"/>
</dbReference>
<feature type="compositionally biased region" description="Acidic residues" evidence="11">
    <location>
        <begin position="1"/>
        <end position="28"/>
    </location>
</feature>
<proteinExistence type="inferred from homology"/>
<feature type="coiled-coil region" evidence="10">
    <location>
        <begin position="325"/>
        <end position="366"/>
    </location>
</feature>
<dbReference type="OrthoDB" id="10367521at2759"/>
<evidence type="ECO:0000256" key="5">
    <source>
        <dbReference type="ARBA" id="ARBA00022846"/>
    </source>
</evidence>
<dbReference type="PROSITE" id="PS50096">
    <property type="entry name" value="IQ"/>
    <property type="match status" value="1"/>
</dbReference>
<dbReference type="Proteomes" id="UP000494256">
    <property type="component" value="Unassembled WGS sequence"/>
</dbReference>
<evidence type="ECO:0000313" key="13">
    <source>
        <dbReference type="Proteomes" id="UP000494256"/>
    </source>
</evidence>
<dbReference type="InterPro" id="IPR000048">
    <property type="entry name" value="IQ_motif_EF-hand-BS"/>
</dbReference>
<sequence>MSLEEDMVVDFPSDFDYEEEEDEDDYDDSPLFTRESICRADSKRSPDKHRNDKDNEKKLEESRKWYLIYKTTRGSIHVKETRRRRRSSMVDNVSRLSYFQSNLFATILEDMLQQLHLLGKCNIGLRLLKVQYDMNELLCAKFSVKPSKIKTEIDNIDVKDVDGEQHKLLKLIADRRLCGNVLKETYLDLSLNQSFFQLSKHIKSVLSREQINQKLLEDESTNKIKRRELLRNLRHQRNHMKSSVYETNAFDSSLQREARQRYIDTWQEARCEQHTFGIQNKEAGSSGAIAHYRRKCDEEQRVHSEVEMLANIQLNETLHLIEEVMQKYDKDIEAIDIKLQILKKKLEDQTQTRIEMAQKLVDHEKEIRAWLQFKEERENLRQYRLKMTNAAISVQSWWRGLLVRLELGPYNPRMMKKLEKQKKNKQKQEKQKKK</sequence>
<keyword evidence="5" id="KW-0282">Flagellum</keyword>
<evidence type="ECO:0000256" key="6">
    <source>
        <dbReference type="ARBA" id="ARBA00023069"/>
    </source>
</evidence>
<comment type="similarity">
    <text evidence="2">Belongs to the DRC9 family.</text>
</comment>
<evidence type="ECO:0000256" key="2">
    <source>
        <dbReference type="ARBA" id="ARBA00008222"/>
    </source>
</evidence>
<evidence type="ECO:0000256" key="3">
    <source>
        <dbReference type="ARBA" id="ARBA00013738"/>
    </source>
</evidence>
<name>A0A8S1ASC5_ARCPL</name>
<keyword evidence="8" id="KW-0966">Cell projection</keyword>
<feature type="region of interest" description="Disordered" evidence="11">
    <location>
        <begin position="1"/>
        <end position="56"/>
    </location>
</feature>
<keyword evidence="10" id="KW-0175">Coiled coil</keyword>
<dbReference type="GO" id="GO:0044782">
    <property type="term" value="P:cilium organization"/>
    <property type="evidence" value="ECO:0007669"/>
    <property type="project" value="TreeGrafter"/>
</dbReference>
<evidence type="ECO:0000256" key="4">
    <source>
        <dbReference type="ARBA" id="ARBA00022490"/>
    </source>
</evidence>
<dbReference type="PANTHER" id="PTHR14871:SF1">
    <property type="entry name" value="DYNEIN REGULATORY COMPLEX PROTEIN 9"/>
    <property type="match status" value="1"/>
</dbReference>
<dbReference type="EMBL" id="CADEBD010000344">
    <property type="protein sequence ID" value="CAB3248711.1"/>
    <property type="molecule type" value="Genomic_DNA"/>
</dbReference>